<dbReference type="NCBIfam" id="NF002685">
    <property type="entry name" value="PRK02436.1"/>
    <property type="match status" value="1"/>
</dbReference>
<sequence>MIDFIQEFIDSKSLSENSKSAYFYDLQQFVETVDGKVSKEKLALYEQSLAVLKTSAKKRKISAVNQFLYYLYETERLDHFYKLRNKEKLSVKPVEEDLLDYSVFYQESPYTTGQLIALLMIELGLSSNDIQQLKVADVDMTFAVLRVQKDGLVRVLEIPKNLLEYIAAMISENQIYLFDKQGKPYSRQWFFNQLKAFLASLGLEKLSAQDMRHQYVLHQKAAGKSLLEVSRNLGLKSPVTLEKFYN</sequence>
<evidence type="ECO:0000256" key="4">
    <source>
        <dbReference type="ARBA" id="ARBA00023172"/>
    </source>
</evidence>
<evidence type="ECO:0000256" key="3">
    <source>
        <dbReference type="ARBA" id="ARBA00023125"/>
    </source>
</evidence>
<feature type="domain" description="Core-binding (CB)" evidence="7">
    <location>
        <begin position="1"/>
        <end position="72"/>
    </location>
</feature>
<dbReference type="InterPro" id="IPR044068">
    <property type="entry name" value="CB"/>
</dbReference>
<comment type="caution">
    <text evidence="5">Lacks conserved residue(s) required for the propagation of feature annotation.</text>
</comment>
<feature type="domain" description="Tyr recombinase" evidence="6">
    <location>
        <begin position="91"/>
        <end position="246"/>
    </location>
</feature>
<dbReference type="HAMAP" id="MF_01817">
    <property type="entry name" value="Recomb_XerD_like"/>
    <property type="match status" value="1"/>
</dbReference>
<evidence type="ECO:0000259" key="6">
    <source>
        <dbReference type="PROSITE" id="PS51898"/>
    </source>
</evidence>
<proteinExistence type="inferred from homology"/>
<dbReference type="GO" id="GO:0006313">
    <property type="term" value="P:DNA transposition"/>
    <property type="evidence" value="ECO:0007669"/>
    <property type="project" value="UniProtKB-UniRule"/>
</dbReference>
<dbReference type="InterPro" id="IPR002104">
    <property type="entry name" value="Integrase_catalytic"/>
</dbReference>
<dbReference type="InterPro" id="IPR011010">
    <property type="entry name" value="DNA_brk_join_enz"/>
</dbReference>
<dbReference type="PROSITE" id="PS51898">
    <property type="entry name" value="TYR_RECOMBINASE"/>
    <property type="match status" value="1"/>
</dbReference>
<evidence type="ECO:0000313" key="9">
    <source>
        <dbReference type="Proteomes" id="UP000183162"/>
    </source>
</evidence>
<dbReference type="OrthoDB" id="2241487at2"/>
<dbReference type="RefSeq" id="WP_074566823.1">
    <property type="nucleotide sequence ID" value="NZ_FNGX01000002.1"/>
</dbReference>
<accession>A0A1G9KZX2</accession>
<dbReference type="GO" id="GO:0005737">
    <property type="term" value="C:cytoplasm"/>
    <property type="evidence" value="ECO:0007669"/>
    <property type="project" value="UniProtKB-SubCell"/>
</dbReference>
<keyword evidence="3 5" id="KW-0238">DNA-binding</keyword>
<dbReference type="Gene3D" id="1.10.443.10">
    <property type="entry name" value="Intergrase catalytic core"/>
    <property type="match status" value="1"/>
</dbReference>
<comment type="subcellular location">
    <subcellularLocation>
        <location evidence="5">Cytoplasm</location>
    </subcellularLocation>
</comment>
<comment type="function">
    <text evidence="5">Putative tyrosine recombinase. Not involved in the cutting and rejoining of the recombining DNA molecules on dif(SL) site.</text>
</comment>
<reference evidence="8 9" key="1">
    <citation type="submission" date="2016-10" db="EMBL/GenBank/DDBJ databases">
        <authorList>
            <person name="de Groot N.N."/>
        </authorList>
    </citation>
    <scope>NUCLEOTIDE SEQUENCE [LARGE SCALE GENOMIC DNA]</scope>
    <source>
        <strain evidence="8 9">Sb09</strain>
    </source>
</reference>
<evidence type="ECO:0000313" key="8">
    <source>
        <dbReference type="EMBL" id="SDL54875.1"/>
    </source>
</evidence>
<dbReference type="EMBL" id="FNGX01000002">
    <property type="protein sequence ID" value="SDL54875.1"/>
    <property type="molecule type" value="Genomic_DNA"/>
</dbReference>
<evidence type="ECO:0000256" key="5">
    <source>
        <dbReference type="HAMAP-Rule" id="MF_01817"/>
    </source>
</evidence>
<dbReference type="InterPro" id="IPR020876">
    <property type="entry name" value="Tyrosine_recombinase_XerD-like"/>
</dbReference>
<evidence type="ECO:0000256" key="1">
    <source>
        <dbReference type="ARBA" id="ARBA00022490"/>
    </source>
</evidence>
<protein>
    <recommendedName>
        <fullName evidence="5">Tyrosine recombinase XerD-like</fullName>
    </recommendedName>
</protein>
<dbReference type="Pfam" id="PF00589">
    <property type="entry name" value="Phage_integrase"/>
    <property type="match status" value="1"/>
</dbReference>
<keyword evidence="1 5" id="KW-0963">Cytoplasm</keyword>
<keyword evidence="4 5" id="KW-0233">DNA recombination</keyword>
<dbReference type="SUPFAM" id="SSF56349">
    <property type="entry name" value="DNA breaking-rejoining enzymes"/>
    <property type="match status" value="1"/>
</dbReference>
<dbReference type="InterPro" id="IPR013762">
    <property type="entry name" value="Integrase-like_cat_sf"/>
</dbReference>
<name>A0A1G9KZX2_STREI</name>
<evidence type="ECO:0000259" key="7">
    <source>
        <dbReference type="PROSITE" id="PS51900"/>
    </source>
</evidence>
<dbReference type="AlphaFoldDB" id="A0A1G9KZX2"/>
<dbReference type="PROSITE" id="PS51900">
    <property type="entry name" value="CB"/>
    <property type="match status" value="1"/>
</dbReference>
<evidence type="ECO:0000256" key="2">
    <source>
        <dbReference type="ARBA" id="ARBA00022908"/>
    </source>
</evidence>
<gene>
    <name evidence="8" type="ORF">SAMN05216400_1015</name>
</gene>
<keyword evidence="2 5" id="KW-0229">DNA integration</keyword>
<dbReference type="Proteomes" id="UP000183162">
    <property type="component" value="Unassembled WGS sequence"/>
</dbReference>
<organism evidence="8 9">
    <name type="scientific">Streptococcus equinus</name>
    <name type="common">Streptococcus bovis</name>
    <dbReference type="NCBI Taxonomy" id="1335"/>
    <lineage>
        <taxon>Bacteria</taxon>
        <taxon>Bacillati</taxon>
        <taxon>Bacillota</taxon>
        <taxon>Bacilli</taxon>
        <taxon>Lactobacillales</taxon>
        <taxon>Streptococcaceae</taxon>
        <taxon>Streptococcus</taxon>
    </lineage>
</organism>
<dbReference type="GO" id="GO:0003677">
    <property type="term" value="F:DNA binding"/>
    <property type="evidence" value="ECO:0007669"/>
    <property type="project" value="UniProtKB-UniRule"/>
</dbReference>
<comment type="similarity">
    <text evidence="5">Belongs to the 'phage' integrase family. XerD-like subfamily.</text>
</comment>
<dbReference type="GO" id="GO:0009037">
    <property type="term" value="F:tyrosine-based site-specific recombinase activity"/>
    <property type="evidence" value="ECO:0007669"/>
    <property type="project" value="UniProtKB-UniRule"/>
</dbReference>